<gene>
    <name evidence="3" type="ORF">METZ01_LOCUS31041</name>
</gene>
<keyword evidence="1" id="KW-1133">Transmembrane helix</keyword>
<accession>A0A381QJD0</accession>
<keyword evidence="1" id="KW-0472">Membrane</keyword>
<dbReference type="Pfam" id="PF07705">
    <property type="entry name" value="CARDB"/>
    <property type="match status" value="1"/>
</dbReference>
<name>A0A381QJD0_9ZZZZ</name>
<feature type="transmembrane region" description="Helical" evidence="1">
    <location>
        <begin position="577"/>
        <end position="595"/>
    </location>
</feature>
<dbReference type="Gene3D" id="2.60.40.10">
    <property type="entry name" value="Immunoglobulins"/>
    <property type="match status" value="1"/>
</dbReference>
<dbReference type="InterPro" id="IPR036465">
    <property type="entry name" value="vWFA_dom_sf"/>
</dbReference>
<dbReference type="InterPro" id="IPR011635">
    <property type="entry name" value="CARDB"/>
</dbReference>
<dbReference type="SUPFAM" id="SSF53300">
    <property type="entry name" value="vWA-like"/>
    <property type="match status" value="1"/>
</dbReference>
<dbReference type="InterPro" id="IPR013783">
    <property type="entry name" value="Ig-like_fold"/>
</dbReference>
<keyword evidence="1" id="KW-0812">Transmembrane</keyword>
<organism evidence="3">
    <name type="scientific">marine metagenome</name>
    <dbReference type="NCBI Taxonomy" id="408172"/>
    <lineage>
        <taxon>unclassified sequences</taxon>
        <taxon>metagenomes</taxon>
        <taxon>ecological metagenomes</taxon>
    </lineage>
</organism>
<feature type="domain" description="CARDB" evidence="2">
    <location>
        <begin position="154"/>
        <end position="231"/>
    </location>
</feature>
<dbReference type="PANTHER" id="PTHR37464:SF1">
    <property type="entry name" value="BLL2463 PROTEIN"/>
    <property type="match status" value="1"/>
</dbReference>
<proteinExistence type="predicted"/>
<dbReference type="EMBL" id="UINC01001344">
    <property type="protein sequence ID" value="SUZ78187.1"/>
    <property type="molecule type" value="Genomic_DNA"/>
</dbReference>
<dbReference type="AlphaFoldDB" id="A0A381QJD0"/>
<evidence type="ECO:0000313" key="3">
    <source>
        <dbReference type="EMBL" id="SUZ78187.1"/>
    </source>
</evidence>
<protein>
    <recommendedName>
        <fullName evidence="2">CARDB domain-containing protein</fullName>
    </recommendedName>
</protein>
<sequence>MISRPVINGIFNLQNSGESALHAIIMDDSFSMSGNKENVQNTAQKILNQIPDKNQLIWMNTNGGLQFKGLREDVPPIESLVKSTFLGKSINNSLNTLKVNSRGEFTSKELYILTDGQYSSIKELNDNSDQLESFHIYSFIAPKINNNLALVKLNIVNEILLPNDQMEIEVSVQNSGVENIENRLLQLIINEMIVGQQLISLKSGNTKLFTFKTALSKSGNYLGKIELDVDDILEDNRFYFVLNIPDKHKIAIIASSPESSYYIRESLRALNRSGESLSITEFVDFNSPQLKLNEQDIIFYLDPENSGDIVDSKIEDFLYRGGHLIIFPDNNSDSNSFEYLSNIWSETPDKYISLIKQSLTGNSFQEINPNSIQSNDLKDIFAPNNTRDRNVKYFKYLSLPFDPEYSKMQLKDGNPIWNRYSLHSGILDVFGYALNLSWTNFPIKGSFLPFTHYLIYSNSINNHNIFINTDTAWNTILQEYYTNKVYHIPPDGTKEILIIDDNNSVNVDMFRTPGFHSLQTDNLEIEKIAVNINSNELQSQIIPFDNIEEIIPNNIELISMKDDILAELKEARIGVELWRYLLYITILLLLIEMIVSNAKKQR</sequence>
<evidence type="ECO:0000259" key="2">
    <source>
        <dbReference type="Pfam" id="PF07705"/>
    </source>
</evidence>
<evidence type="ECO:0000256" key="1">
    <source>
        <dbReference type="SAM" id="Phobius"/>
    </source>
</evidence>
<reference evidence="3" key="1">
    <citation type="submission" date="2018-05" db="EMBL/GenBank/DDBJ databases">
        <authorList>
            <person name="Lanie J.A."/>
            <person name="Ng W.-L."/>
            <person name="Kazmierczak K.M."/>
            <person name="Andrzejewski T.M."/>
            <person name="Davidsen T.M."/>
            <person name="Wayne K.J."/>
            <person name="Tettelin H."/>
            <person name="Glass J.I."/>
            <person name="Rusch D."/>
            <person name="Podicherti R."/>
            <person name="Tsui H.-C.T."/>
            <person name="Winkler M.E."/>
        </authorList>
    </citation>
    <scope>NUCLEOTIDE SEQUENCE</scope>
</reference>
<dbReference type="PANTHER" id="PTHR37464">
    <property type="entry name" value="BLL2463 PROTEIN"/>
    <property type="match status" value="1"/>
</dbReference>